<dbReference type="GO" id="GO:0003676">
    <property type="term" value="F:nucleic acid binding"/>
    <property type="evidence" value="ECO:0007669"/>
    <property type="project" value="InterPro"/>
</dbReference>
<organism evidence="4 5">
    <name type="scientific">Acrocarpospora corrugata</name>
    <dbReference type="NCBI Taxonomy" id="35763"/>
    <lineage>
        <taxon>Bacteria</taxon>
        <taxon>Bacillati</taxon>
        <taxon>Actinomycetota</taxon>
        <taxon>Actinomycetes</taxon>
        <taxon>Streptosporangiales</taxon>
        <taxon>Streptosporangiaceae</taxon>
        <taxon>Acrocarpospora</taxon>
    </lineage>
</organism>
<dbReference type="PROSITE" id="PS50822">
    <property type="entry name" value="PIWI"/>
    <property type="match status" value="1"/>
</dbReference>
<accession>A0A5M3WG30</accession>
<dbReference type="EMBL" id="BLAD01000131">
    <property type="protein sequence ID" value="GES06123.1"/>
    <property type="molecule type" value="Genomic_DNA"/>
</dbReference>
<dbReference type="Gene3D" id="3.40.50.2300">
    <property type="match status" value="1"/>
</dbReference>
<reference evidence="4 5" key="1">
    <citation type="submission" date="2019-10" db="EMBL/GenBank/DDBJ databases">
        <title>Whole genome shotgun sequence of Acrocarpospora corrugata NBRC 13972.</title>
        <authorList>
            <person name="Ichikawa N."/>
            <person name="Kimura A."/>
            <person name="Kitahashi Y."/>
            <person name="Komaki H."/>
            <person name="Oguchi A."/>
        </authorList>
    </citation>
    <scope>NUCLEOTIDE SEQUENCE [LARGE SCALE GENOMIC DNA]</scope>
    <source>
        <strain evidence="4 5">NBRC 13972</strain>
    </source>
</reference>
<dbReference type="InterPro" id="IPR036397">
    <property type="entry name" value="RNaseH_sf"/>
</dbReference>
<evidence type="ECO:0000256" key="2">
    <source>
        <dbReference type="ARBA" id="ARBA00035032"/>
    </source>
</evidence>
<dbReference type="InterPro" id="IPR003165">
    <property type="entry name" value="Piwi"/>
</dbReference>
<dbReference type="OrthoDB" id="580851at2"/>
<dbReference type="Pfam" id="PF02171">
    <property type="entry name" value="Piwi"/>
    <property type="match status" value="1"/>
</dbReference>
<sequence>MEFITDELLGPVSQRFGGGYVTYGQVAIGLNGFRIQVSQASFDAFVQDWPDTSDLGELRERAGESWALWAQGSQLFGMPTMSGAVTDGWKSISLEVARNLGFVAFLVNHALPRSIRHYAAFKDRPFTFLGGKREFVGEIRDQIPNPPPLLSGFSIRPRYALEARVVAPAEEAFLGLFVTLTTRTEITAALPDLAAAGVRLEGFDALLRNRVRGQRSLVGTIDRLTGSGVTFRESFDGVTQMNADELVLEPSREAFAACLRVILGNRYEKFEQERQRLEGELLGGPGVNEMLDQMQKFLSAQPIQLGEGLECQIGERLSIIKTRQYRSVWRAAPVAYCFDPARAKQHQIAWQGLTTYGPFSRESFANRSPTIVVIAPDTIKGTAETFVRALKDGVEVGNAYPGGFASTFRLANPRFVWQQVDCSRLLPHEAYRKSIEQALSSETRPDAAIVILPDEYADLPADENPYLHAKAMLLMAAVPSQEIKASTITRHAGLGHRLQNISTSLYAKLNGIPWTVDQRLSIADEIIIGLGVAEHARSRYHDRQRYVGVTTVFRGDGNYLLGNLSRACSFIEYPEVLKESVLHALSEIKERNGWRPGDIVRIVCHTANPMRTKKLDHLIAECVQKVGRDQTVEFAFLTIGSDHPFTMLDPHQPGRSSRGGGPARGVMAPDRGTIVQLTKDQRLLSVTGPTLIKRPGSPLPHPMHVKLHRSSTFRDLDYLTEQVLKFTSLSWRSTLPAGKPVTIYYSELIADLLVRLKAVPDWSPALINTSRLKHSAWFL</sequence>
<protein>
    <recommendedName>
        <fullName evidence="2">Protein argonaute</fullName>
    </recommendedName>
</protein>
<dbReference type="CDD" id="cd04659">
    <property type="entry name" value="Piwi_piwi-like_ProArk"/>
    <property type="match status" value="1"/>
</dbReference>
<dbReference type="SUPFAM" id="SSF53098">
    <property type="entry name" value="Ribonuclease H-like"/>
    <property type="match status" value="1"/>
</dbReference>
<evidence type="ECO:0000313" key="5">
    <source>
        <dbReference type="Proteomes" id="UP000334990"/>
    </source>
</evidence>
<dbReference type="RefSeq" id="WP_155342051.1">
    <property type="nucleotide sequence ID" value="NZ_BAAABN010000022.1"/>
</dbReference>
<dbReference type="SMART" id="SM00950">
    <property type="entry name" value="Piwi"/>
    <property type="match status" value="1"/>
</dbReference>
<gene>
    <name evidence="4" type="ORF">Acor_81920</name>
</gene>
<evidence type="ECO:0000313" key="4">
    <source>
        <dbReference type="EMBL" id="GES06123.1"/>
    </source>
</evidence>
<keyword evidence="5" id="KW-1185">Reference proteome</keyword>
<comment type="caution">
    <text evidence="4">The sequence shown here is derived from an EMBL/GenBank/DDBJ whole genome shotgun (WGS) entry which is preliminary data.</text>
</comment>
<dbReference type="AlphaFoldDB" id="A0A5M3WG30"/>
<proteinExistence type="inferred from homology"/>
<evidence type="ECO:0000259" key="3">
    <source>
        <dbReference type="PROSITE" id="PS50822"/>
    </source>
</evidence>
<feature type="domain" description="Piwi" evidence="3">
    <location>
        <begin position="447"/>
        <end position="758"/>
    </location>
</feature>
<comment type="similarity">
    <text evidence="1">Belongs to the argonaute family. Long pAgo subfamily.</text>
</comment>
<evidence type="ECO:0000256" key="1">
    <source>
        <dbReference type="ARBA" id="ARBA00035012"/>
    </source>
</evidence>
<dbReference type="Gene3D" id="3.30.420.10">
    <property type="entry name" value="Ribonuclease H-like superfamily/Ribonuclease H"/>
    <property type="match status" value="1"/>
</dbReference>
<name>A0A5M3WG30_9ACTN</name>
<dbReference type="InterPro" id="IPR012337">
    <property type="entry name" value="RNaseH-like_sf"/>
</dbReference>
<dbReference type="Proteomes" id="UP000334990">
    <property type="component" value="Unassembled WGS sequence"/>
</dbReference>